<feature type="compositionally biased region" description="Low complexity" evidence="5">
    <location>
        <begin position="901"/>
        <end position="911"/>
    </location>
</feature>
<feature type="domain" description="Velvet" evidence="6">
    <location>
        <begin position="150"/>
        <end position="334"/>
    </location>
</feature>
<evidence type="ECO:0000256" key="3">
    <source>
        <dbReference type="ARBA" id="ARBA00023163"/>
    </source>
</evidence>
<comment type="subcellular location">
    <subcellularLocation>
        <location evidence="1">Nucleus</location>
    </subcellularLocation>
</comment>
<proteinExistence type="predicted"/>
<organism evidence="7 8">
    <name type="scientific">Batrachochytrium salamandrivorans</name>
    <dbReference type="NCBI Taxonomy" id="1357716"/>
    <lineage>
        <taxon>Eukaryota</taxon>
        <taxon>Fungi</taxon>
        <taxon>Fungi incertae sedis</taxon>
        <taxon>Chytridiomycota</taxon>
        <taxon>Chytridiomycota incertae sedis</taxon>
        <taxon>Chytridiomycetes</taxon>
        <taxon>Rhizophydiales</taxon>
        <taxon>Rhizophydiales incertae sedis</taxon>
        <taxon>Batrachochytrium</taxon>
    </lineage>
</organism>
<feature type="compositionally biased region" description="Basic and acidic residues" evidence="5">
    <location>
        <begin position="944"/>
        <end position="961"/>
    </location>
</feature>
<evidence type="ECO:0000313" key="8">
    <source>
        <dbReference type="Proteomes" id="UP001648503"/>
    </source>
</evidence>
<dbReference type="PANTHER" id="PTHR33572:SF18">
    <property type="entry name" value="SPORE DEVELOPMENT REGULATOR VOSA"/>
    <property type="match status" value="1"/>
</dbReference>
<keyword evidence="4" id="KW-0539">Nucleus</keyword>
<dbReference type="PANTHER" id="PTHR33572">
    <property type="entry name" value="SPORE DEVELOPMENT REGULATOR VOSA"/>
    <property type="match status" value="1"/>
</dbReference>
<sequence length="961" mass="104873">MNVDGLCDNESVFRSYSTLIPRNTKPSSAQLKLPTQLQQLKLPTQLLQQQLKQPLSAQPTTTPSYLSAAYSPPQLTMAAVCGPNDTFGLDHHSNGDGDHTIDSLATTSLPTPNTTLLAPNSSTHHHSPSANNPMLEEQYQFLPTQNPPSHSEYKSYVLKIRQQPKQARCSSVSEKGADKRPLDPLPILQLTLDDPNSKDSKAYLHNPFFFVYATLLDPDTSKEFLDSKDVGNRVMSGSTASSLHRLRDIDGTYGGFFVFPDISIRHEGRFRLKFTLFEILSSGEDPAVPPKVSRRNSVISDIFTVYQAKLFPGMTESSALSRFFAEQGLKIRIRKDSNGRKGTKRGADGMESEPDSKNLSLTPLRRGLPGSVPDGLNYDDGYDRHPGMDPNTYAGRPPSYKQPLPNGSHPSNGSSGSGPMPYGGHPSDPNASSYAHGAPPPPPTQAVYDYWGRPIPPSNYYYRPPVYSEGHPPPMYGHPQSSHLHPHSQQQQQHPSSRYAYGGDPHRPSPPHPHQGMHPSQHHGQHPPPPMHAQQHQQQSHHQQQQQHHQQQQQQHGHPPYPHSNGAPAYPPPPPPHYAGGYPPRDHPDDSYAPPSMSVNGGGHGVPSRPPSDPSSSSMAAGSNGVDGGSSNTYSRPYSYPLQHGSRHPSSGSPARPMGEHHSMIVPKIEPGQPPVQSGTEPPNPDPRDASPNGVMPPSRQMGYPYRRGPSPSESSSYVPIANSHPTPMGRQLPTVGPISPRRSGHAYGHPNHHPHSHPLPPHQPPQHPSQHPAHLKSNTGPTIRGSPREYWTGSSAPRPYGDGSPSAGRNLLPGYTPRSYSQYPPSSVSRMDVEPRSLSDSLPSYPPSHSQKHSTSEPSSRSLPSMHMSGPSGPQYGSLPPMCAPREGYEGGSEAPPPMGTSSGPSSADDWSSKQPAFHHSHPEHRTGVPSDENQFYSHQRTHPSDPLRERDLDIKTNHQ</sequence>
<feature type="compositionally biased region" description="Low complexity" evidence="5">
    <location>
        <begin position="532"/>
        <end position="558"/>
    </location>
</feature>
<name>A0ABQ8FM05_9FUNG</name>
<gene>
    <name evidence="7" type="ORF">BASA50_002151</name>
</gene>
<feature type="compositionally biased region" description="Low complexity" evidence="5">
    <location>
        <begin position="403"/>
        <end position="427"/>
    </location>
</feature>
<keyword evidence="3" id="KW-0804">Transcription</keyword>
<accession>A0ABQ8FM05</accession>
<dbReference type="InterPro" id="IPR021740">
    <property type="entry name" value="Velvet"/>
</dbReference>
<evidence type="ECO:0000256" key="5">
    <source>
        <dbReference type="SAM" id="MobiDB-lite"/>
    </source>
</evidence>
<feature type="region of interest" description="Disordered" evidence="5">
    <location>
        <begin position="91"/>
        <end position="130"/>
    </location>
</feature>
<dbReference type="Pfam" id="PF11754">
    <property type="entry name" value="Velvet"/>
    <property type="match status" value="2"/>
</dbReference>
<feature type="compositionally biased region" description="Low complexity" evidence="5">
    <location>
        <begin position="478"/>
        <end position="497"/>
    </location>
</feature>
<dbReference type="Gene3D" id="2.60.40.3960">
    <property type="entry name" value="Velvet domain"/>
    <property type="match status" value="1"/>
</dbReference>
<dbReference type="InterPro" id="IPR037525">
    <property type="entry name" value="Velvet_dom"/>
</dbReference>
<evidence type="ECO:0000313" key="7">
    <source>
        <dbReference type="EMBL" id="KAH6600587.1"/>
    </source>
</evidence>
<evidence type="ECO:0000256" key="1">
    <source>
        <dbReference type="ARBA" id="ARBA00004123"/>
    </source>
</evidence>
<feature type="compositionally biased region" description="Pro residues" evidence="5">
    <location>
        <begin position="758"/>
        <end position="768"/>
    </location>
</feature>
<feature type="compositionally biased region" description="Polar residues" evidence="5">
    <location>
        <begin position="819"/>
        <end position="830"/>
    </location>
</feature>
<dbReference type="InterPro" id="IPR038491">
    <property type="entry name" value="Velvet_dom_sf"/>
</dbReference>
<feature type="compositionally biased region" description="Low complexity" evidence="5">
    <location>
        <begin position="839"/>
        <end position="850"/>
    </location>
</feature>
<keyword evidence="2" id="KW-0805">Transcription regulation</keyword>
<reference evidence="7 8" key="1">
    <citation type="submission" date="2021-02" db="EMBL/GenBank/DDBJ databases">
        <title>Variation within the Batrachochytrium salamandrivorans European outbreak.</title>
        <authorList>
            <person name="Kelly M."/>
            <person name="Pasmans F."/>
            <person name="Shea T.P."/>
            <person name="Munoz J.F."/>
            <person name="Carranza S."/>
            <person name="Cuomo C.A."/>
            <person name="Martel A."/>
        </authorList>
    </citation>
    <scope>NUCLEOTIDE SEQUENCE [LARGE SCALE GENOMIC DNA]</scope>
    <source>
        <strain evidence="7 8">AMFP18/2</strain>
    </source>
</reference>
<evidence type="ECO:0000259" key="6">
    <source>
        <dbReference type="PROSITE" id="PS51821"/>
    </source>
</evidence>
<dbReference type="Proteomes" id="UP001648503">
    <property type="component" value="Unassembled WGS sequence"/>
</dbReference>
<dbReference type="PROSITE" id="PS51821">
    <property type="entry name" value="VELVET"/>
    <property type="match status" value="1"/>
</dbReference>
<feature type="region of interest" description="Disordered" evidence="5">
    <location>
        <begin position="335"/>
        <end position="961"/>
    </location>
</feature>
<feature type="compositionally biased region" description="Low complexity" evidence="5">
    <location>
        <begin position="103"/>
        <end position="121"/>
    </location>
</feature>
<evidence type="ECO:0000256" key="4">
    <source>
        <dbReference type="ARBA" id="ARBA00023242"/>
    </source>
</evidence>
<feature type="compositionally biased region" description="Basic and acidic residues" evidence="5">
    <location>
        <begin position="91"/>
        <end position="101"/>
    </location>
</feature>
<feature type="compositionally biased region" description="Low complexity" evidence="5">
    <location>
        <begin position="857"/>
        <end position="866"/>
    </location>
</feature>
<keyword evidence="8" id="KW-1185">Reference proteome</keyword>
<evidence type="ECO:0000256" key="2">
    <source>
        <dbReference type="ARBA" id="ARBA00023015"/>
    </source>
</evidence>
<protein>
    <recommendedName>
        <fullName evidence="6">Velvet domain-containing protein</fullName>
    </recommendedName>
</protein>
<comment type="caution">
    <text evidence="7">The sequence shown here is derived from an EMBL/GenBank/DDBJ whole genome shotgun (WGS) entry which is preliminary data.</text>
</comment>
<dbReference type="EMBL" id="JAFCIX010000030">
    <property type="protein sequence ID" value="KAH6600587.1"/>
    <property type="molecule type" value="Genomic_DNA"/>
</dbReference>